<keyword evidence="2" id="KW-1185">Reference proteome</keyword>
<evidence type="ECO:0000313" key="1">
    <source>
        <dbReference type="EMBL" id="KAJ6951156.1"/>
    </source>
</evidence>
<dbReference type="AlphaFoldDB" id="A0AAD6L6A1"/>
<proteinExistence type="predicted"/>
<dbReference type="EMBL" id="JAQIZT010000019">
    <property type="protein sequence ID" value="KAJ6951156.1"/>
    <property type="molecule type" value="Genomic_DNA"/>
</dbReference>
<name>A0AAD6L6A1_9ROSI</name>
<organism evidence="1 2">
    <name type="scientific">Populus alba x Populus x berolinensis</name>
    <dbReference type="NCBI Taxonomy" id="444605"/>
    <lineage>
        <taxon>Eukaryota</taxon>
        <taxon>Viridiplantae</taxon>
        <taxon>Streptophyta</taxon>
        <taxon>Embryophyta</taxon>
        <taxon>Tracheophyta</taxon>
        <taxon>Spermatophyta</taxon>
        <taxon>Magnoliopsida</taxon>
        <taxon>eudicotyledons</taxon>
        <taxon>Gunneridae</taxon>
        <taxon>Pentapetalae</taxon>
        <taxon>rosids</taxon>
        <taxon>fabids</taxon>
        <taxon>Malpighiales</taxon>
        <taxon>Salicaceae</taxon>
        <taxon>Saliceae</taxon>
        <taxon>Populus</taxon>
    </lineage>
</organism>
<reference evidence="1" key="1">
    <citation type="journal article" date="2023" name="Mol. Ecol. Resour.">
        <title>Chromosome-level genome assembly of a triploid poplar Populus alba 'Berolinensis'.</title>
        <authorList>
            <person name="Chen S."/>
            <person name="Yu Y."/>
            <person name="Wang X."/>
            <person name="Wang S."/>
            <person name="Zhang T."/>
            <person name="Zhou Y."/>
            <person name="He R."/>
            <person name="Meng N."/>
            <person name="Wang Y."/>
            <person name="Liu W."/>
            <person name="Liu Z."/>
            <person name="Liu J."/>
            <person name="Guo Q."/>
            <person name="Huang H."/>
            <person name="Sederoff R.R."/>
            <person name="Wang G."/>
            <person name="Qu G."/>
            <person name="Chen S."/>
        </authorList>
    </citation>
    <scope>NUCLEOTIDE SEQUENCE</scope>
    <source>
        <strain evidence="1">SC-2020</strain>
    </source>
</reference>
<gene>
    <name evidence="1" type="ORF">NC653_040512</name>
</gene>
<evidence type="ECO:0000313" key="2">
    <source>
        <dbReference type="Proteomes" id="UP001164929"/>
    </source>
</evidence>
<protein>
    <submittedName>
        <fullName evidence="1">Uncharacterized protein</fullName>
    </submittedName>
</protein>
<sequence>MTIMFLHEDPNLSKLSLSTKAIFSTSPSNCPCCFAAHNKLGAWNTSIRSTADAINFALRNEVFSKGDARGNGGLGMQTAREAIFRWQQKKFLLGMLEFLQAFATTFSSPVLTCIQCSQRMMSHITNGATVVDFPPAYQLLQDSQELALVHKRATFSITIATSEEYSDPNSRSTDSERPLSCKTWAWQNPR</sequence>
<dbReference type="Proteomes" id="UP001164929">
    <property type="component" value="Chromosome 19"/>
</dbReference>
<accession>A0AAD6L6A1</accession>
<comment type="caution">
    <text evidence="1">The sequence shown here is derived from an EMBL/GenBank/DDBJ whole genome shotgun (WGS) entry which is preliminary data.</text>
</comment>